<proteinExistence type="predicted"/>
<name>A0A821AAD8_9BILA</name>
<dbReference type="AlphaFoldDB" id="A0A821AAD8"/>
<dbReference type="EMBL" id="CAJOBQ010002603">
    <property type="protein sequence ID" value="CAF4569442.1"/>
    <property type="molecule type" value="Genomic_DNA"/>
</dbReference>
<evidence type="ECO:0000313" key="1">
    <source>
        <dbReference type="EMBL" id="CAF4569442.1"/>
    </source>
</evidence>
<comment type="caution">
    <text evidence="1">The sequence shown here is derived from an EMBL/GenBank/DDBJ whole genome shotgun (WGS) entry which is preliminary data.</text>
</comment>
<reference evidence="1" key="1">
    <citation type="submission" date="2021-02" db="EMBL/GenBank/DDBJ databases">
        <authorList>
            <person name="Nowell W R."/>
        </authorList>
    </citation>
    <scope>NUCLEOTIDE SEQUENCE</scope>
</reference>
<gene>
    <name evidence="1" type="ORF">TSG867_LOCUS25858</name>
</gene>
<accession>A0A821AAD8</accession>
<evidence type="ECO:0000313" key="2">
    <source>
        <dbReference type="Proteomes" id="UP000663862"/>
    </source>
</evidence>
<protein>
    <submittedName>
        <fullName evidence="1">Uncharacterized protein</fullName>
    </submittedName>
</protein>
<dbReference type="Proteomes" id="UP000663862">
    <property type="component" value="Unassembled WGS sequence"/>
</dbReference>
<sequence>MMSKNDEIDDFIGIFPATVEFQLWMLHPYDKNGKEIAFQGIRYCTDDDTCQCKRCKRNRINEWPYERSLSANLLHLTGLHMNDINYSEVTKFEETLVFDYLRHLHEFWKYVTGLCLLAGENGIEILRQFNNGLFDKAFVYDRQLHIPCPNIPDPNRNKKILQYYNMNSNNIDHQGYWDELPSQTQLRRIREEKKWNPIQQQLKKKRHCRGNRKLQRFRNACRAKGLSDQRIKMLIEMHQANKSIQKQKEDISTLNSSHTIKSSIDKNQDQFNKCQTTTRMIPTSTSTQPMKVNHLSKEDWRQSSQLIPNYYRLSLDTFKQIILKNIPTTHYDQIQQCLTNIELLKYIKKLANLWSHFFQLKIEEDYWNYVDNLHLLVIIWLSEDVSKEIIQENSIDWDPNRTKTNVRYRKTDVQNKLQQIEYNLSKHQSQLSSKFNLQNETHVKDSIDIVMKTFAIIVQNDLNPFHVHFHQKKLLVHFNFHDAYLVKSFYDLDPTEEQIHLVRKIWRAKLNSCERVLCEKMKRNFQDNNTIVNMNLLSIDDFVPVMRAIIEARLITIEQRTQFIMEFIKTPSQ</sequence>
<organism evidence="1 2">
    <name type="scientific">Rotaria socialis</name>
    <dbReference type="NCBI Taxonomy" id="392032"/>
    <lineage>
        <taxon>Eukaryota</taxon>
        <taxon>Metazoa</taxon>
        <taxon>Spiralia</taxon>
        <taxon>Gnathifera</taxon>
        <taxon>Rotifera</taxon>
        <taxon>Eurotatoria</taxon>
        <taxon>Bdelloidea</taxon>
        <taxon>Philodinida</taxon>
        <taxon>Philodinidae</taxon>
        <taxon>Rotaria</taxon>
    </lineage>
</organism>